<dbReference type="PANTHER" id="PTHR21600:SF44">
    <property type="entry name" value="RIBOSOMAL LARGE SUBUNIT PSEUDOURIDINE SYNTHASE D"/>
    <property type="match status" value="1"/>
</dbReference>
<dbReference type="CDD" id="cd00165">
    <property type="entry name" value="S4"/>
    <property type="match status" value="1"/>
</dbReference>
<feature type="domain" description="Pseudouridine synthase RsuA/RluA-like" evidence="7">
    <location>
        <begin position="91"/>
        <end position="242"/>
    </location>
</feature>
<evidence type="ECO:0000256" key="5">
    <source>
        <dbReference type="PROSITE-ProRule" id="PRU00182"/>
    </source>
</evidence>
<dbReference type="InterPro" id="IPR006224">
    <property type="entry name" value="PsdUridine_synth_RluA-like_CS"/>
</dbReference>
<evidence type="ECO:0000256" key="4">
    <source>
        <dbReference type="PIRSR" id="PIRSR606225-1"/>
    </source>
</evidence>
<dbReference type="SUPFAM" id="SSF55120">
    <property type="entry name" value="Pseudouridine synthase"/>
    <property type="match status" value="1"/>
</dbReference>
<keyword evidence="9" id="KW-1185">Reference proteome</keyword>
<dbReference type="InterPro" id="IPR050188">
    <property type="entry name" value="RluA_PseudoU_synthase"/>
</dbReference>
<dbReference type="PROSITE" id="PS50889">
    <property type="entry name" value="S4"/>
    <property type="match status" value="1"/>
</dbReference>
<name>A0A1I2TSL5_9BACI</name>
<dbReference type="RefSeq" id="WP_089754926.1">
    <property type="nucleotide sequence ID" value="NZ_FOOG01000073.1"/>
</dbReference>
<dbReference type="PANTHER" id="PTHR21600">
    <property type="entry name" value="MITOCHONDRIAL RNA PSEUDOURIDINE SYNTHASE"/>
    <property type="match status" value="1"/>
</dbReference>
<reference evidence="9" key="1">
    <citation type="submission" date="2016-10" db="EMBL/GenBank/DDBJ databases">
        <authorList>
            <person name="Varghese N."/>
            <person name="Submissions S."/>
        </authorList>
    </citation>
    <scope>NUCLEOTIDE SEQUENCE [LARGE SCALE GENOMIC DNA]</scope>
    <source>
        <strain evidence="9">FP5</strain>
    </source>
</reference>
<dbReference type="Pfam" id="PF00849">
    <property type="entry name" value="PseudoU_synth_2"/>
    <property type="match status" value="1"/>
</dbReference>
<comment type="catalytic activity">
    <reaction evidence="1 6">
        <text>a uridine in RNA = a pseudouridine in RNA</text>
        <dbReference type="Rhea" id="RHEA:48348"/>
        <dbReference type="Rhea" id="RHEA-COMP:12068"/>
        <dbReference type="Rhea" id="RHEA-COMP:12069"/>
        <dbReference type="ChEBI" id="CHEBI:65314"/>
        <dbReference type="ChEBI" id="CHEBI:65315"/>
    </reaction>
</comment>
<accession>A0A1I2TSL5</accession>
<dbReference type="InterPro" id="IPR006145">
    <property type="entry name" value="PsdUridine_synth_RsuA/RluA"/>
</dbReference>
<dbReference type="OrthoDB" id="9807829at2"/>
<dbReference type="PROSITE" id="PS01129">
    <property type="entry name" value="PSI_RLU"/>
    <property type="match status" value="1"/>
</dbReference>
<proteinExistence type="inferred from homology"/>
<dbReference type="EMBL" id="FOOG01000073">
    <property type="protein sequence ID" value="SFG65446.1"/>
    <property type="molecule type" value="Genomic_DNA"/>
</dbReference>
<protein>
    <recommendedName>
        <fullName evidence="6">Pseudouridine synthase</fullName>
        <ecNumber evidence="6">5.4.99.-</ecNumber>
    </recommendedName>
</protein>
<dbReference type="Pfam" id="PF13275">
    <property type="entry name" value="S4_2"/>
    <property type="match status" value="1"/>
</dbReference>
<evidence type="ECO:0000259" key="7">
    <source>
        <dbReference type="Pfam" id="PF00849"/>
    </source>
</evidence>
<comment type="similarity">
    <text evidence="2 6">Belongs to the pseudouridine synthase RluA family.</text>
</comment>
<sequence>MARRKNNAPKNSFTVEQSDELLPFLLRMLPETGRNSVKSVLKRGQVLVEDEVQTRHDHKLQPGQKITIVKNKTYKRKATLTGLSILHEDEDLIVIDKSAGLLSIGSPKEKQETAHRQLMNYVKSKNPNHRIFVVHRLDRDTSGVMLFAKNEEAKLKLQQSWKKMVKERKYAALVEGSPKEPEGTIESYVKESKTLKMFTTKNPKGAQHAITHYKKVQGNANLTLLEVQLETGRKNQIRVHMQEIGHPIAGDKKYGARTNPIKRLGLHAHVLAFQHPSNKKVMRFESSIPKPFLSNSR</sequence>
<evidence type="ECO:0000256" key="1">
    <source>
        <dbReference type="ARBA" id="ARBA00000073"/>
    </source>
</evidence>
<evidence type="ECO:0000313" key="9">
    <source>
        <dbReference type="Proteomes" id="UP000198897"/>
    </source>
</evidence>
<dbReference type="GO" id="GO:0009982">
    <property type="term" value="F:pseudouridine synthase activity"/>
    <property type="evidence" value="ECO:0007669"/>
    <property type="project" value="InterPro"/>
</dbReference>
<dbReference type="InterPro" id="IPR006225">
    <property type="entry name" value="PsdUridine_synth_RluC/D"/>
</dbReference>
<evidence type="ECO:0000313" key="8">
    <source>
        <dbReference type="EMBL" id="SFG65446.1"/>
    </source>
</evidence>
<dbReference type="InterPro" id="IPR020103">
    <property type="entry name" value="PsdUridine_synth_cat_dom_sf"/>
</dbReference>
<dbReference type="Gene3D" id="3.30.2350.10">
    <property type="entry name" value="Pseudouridine synthase"/>
    <property type="match status" value="1"/>
</dbReference>
<evidence type="ECO:0000256" key="3">
    <source>
        <dbReference type="ARBA" id="ARBA00023235"/>
    </source>
</evidence>
<keyword evidence="3 6" id="KW-0413">Isomerase</keyword>
<dbReference type="GO" id="GO:0140098">
    <property type="term" value="F:catalytic activity, acting on RNA"/>
    <property type="evidence" value="ECO:0007669"/>
    <property type="project" value="UniProtKB-ARBA"/>
</dbReference>
<dbReference type="GO" id="GO:0003723">
    <property type="term" value="F:RNA binding"/>
    <property type="evidence" value="ECO:0007669"/>
    <property type="project" value="UniProtKB-KW"/>
</dbReference>
<dbReference type="Gene3D" id="3.10.290.10">
    <property type="entry name" value="RNA-binding S4 domain"/>
    <property type="match status" value="1"/>
</dbReference>
<dbReference type="EC" id="5.4.99.-" evidence="6"/>
<dbReference type="GO" id="GO:0000455">
    <property type="term" value="P:enzyme-directed rRNA pseudouridine synthesis"/>
    <property type="evidence" value="ECO:0007669"/>
    <property type="project" value="TreeGrafter"/>
</dbReference>
<dbReference type="AlphaFoldDB" id="A0A1I2TSL5"/>
<dbReference type="CDD" id="cd02869">
    <property type="entry name" value="PseudoU_synth_RluA_like"/>
    <property type="match status" value="1"/>
</dbReference>
<gene>
    <name evidence="8" type="ORF">SAMN05216353_1737</name>
</gene>
<dbReference type="InterPro" id="IPR036986">
    <property type="entry name" value="S4_RNA-bd_sf"/>
</dbReference>
<evidence type="ECO:0000256" key="2">
    <source>
        <dbReference type="ARBA" id="ARBA00010876"/>
    </source>
</evidence>
<comment type="function">
    <text evidence="6">Responsible for synthesis of pseudouridine from uracil.</text>
</comment>
<evidence type="ECO:0000256" key="6">
    <source>
        <dbReference type="RuleBase" id="RU362028"/>
    </source>
</evidence>
<organism evidence="8 9">
    <name type="scientific">Halobacillus alkaliphilus</name>
    <dbReference type="NCBI Taxonomy" id="396056"/>
    <lineage>
        <taxon>Bacteria</taxon>
        <taxon>Bacillati</taxon>
        <taxon>Bacillota</taxon>
        <taxon>Bacilli</taxon>
        <taxon>Bacillales</taxon>
        <taxon>Bacillaceae</taxon>
        <taxon>Halobacillus</taxon>
    </lineage>
</organism>
<feature type="active site" evidence="4">
    <location>
        <position position="138"/>
    </location>
</feature>
<dbReference type="NCBIfam" id="TIGR00005">
    <property type="entry name" value="rluA_subfam"/>
    <property type="match status" value="1"/>
</dbReference>
<keyword evidence="5" id="KW-0694">RNA-binding</keyword>
<dbReference type="Proteomes" id="UP000198897">
    <property type="component" value="Unassembled WGS sequence"/>
</dbReference>